<evidence type="ECO:0000256" key="4">
    <source>
        <dbReference type="RuleBase" id="RU369062"/>
    </source>
</evidence>
<evidence type="ECO:0000256" key="2">
    <source>
        <dbReference type="ARBA" id="ARBA00022679"/>
    </source>
</evidence>
<name>A0A0B4CMZ7_9CAUL</name>
<dbReference type="RefSeq" id="WP_039246244.1">
    <property type="nucleotide sequence ID" value="NZ_JWSY01000015.1"/>
</dbReference>
<dbReference type="InterPro" id="IPR027417">
    <property type="entry name" value="P-loop_NTPase"/>
</dbReference>
<feature type="domain" description="Polyphosphate kinase-2-related" evidence="5">
    <location>
        <begin position="4"/>
        <end position="224"/>
    </location>
</feature>
<comment type="subunit">
    <text evidence="4">Homotetramer.</text>
</comment>
<evidence type="ECO:0000259" key="5">
    <source>
        <dbReference type="Pfam" id="PF03976"/>
    </source>
</evidence>
<organism evidence="6 7">
    <name type="scientific">Brevundimonas nasdae</name>
    <dbReference type="NCBI Taxonomy" id="172043"/>
    <lineage>
        <taxon>Bacteria</taxon>
        <taxon>Pseudomonadati</taxon>
        <taxon>Pseudomonadota</taxon>
        <taxon>Alphaproteobacteria</taxon>
        <taxon>Caulobacterales</taxon>
        <taxon>Caulobacteraceae</taxon>
        <taxon>Brevundimonas</taxon>
    </lineage>
</organism>
<dbReference type="PANTHER" id="PTHR34383:SF1">
    <property type="entry name" value="ADP-POLYPHOSPHATE PHOSPHOTRANSFERASE"/>
    <property type="match status" value="1"/>
</dbReference>
<dbReference type="InterPro" id="IPR016898">
    <property type="entry name" value="Polyphosphate_phosphotransfera"/>
</dbReference>
<dbReference type="GO" id="GO:0008976">
    <property type="term" value="F:polyphosphate kinase activity"/>
    <property type="evidence" value="ECO:0007669"/>
    <property type="project" value="UniProtKB-UniRule"/>
</dbReference>
<reference evidence="6 7" key="1">
    <citation type="submission" date="2014-12" db="EMBL/GenBank/DDBJ databases">
        <title>Genome sequencing of Brevundimonas nasdae TPW30.</title>
        <authorList>
            <person name="Tan P.W."/>
            <person name="Chan K.-G."/>
        </authorList>
    </citation>
    <scope>NUCLEOTIDE SEQUENCE [LARGE SCALE GENOMIC DNA]</scope>
    <source>
        <strain evidence="6 7">TPW30</strain>
    </source>
</reference>
<dbReference type="EC" id="2.7.4.-" evidence="4"/>
<dbReference type="STRING" id="172043.RM53_09605"/>
<dbReference type="GO" id="GO:0006793">
    <property type="term" value="P:phosphorus metabolic process"/>
    <property type="evidence" value="ECO:0007669"/>
    <property type="project" value="InterPro"/>
</dbReference>
<dbReference type="NCBIfam" id="TIGR03707">
    <property type="entry name" value="PPK2_P_aer"/>
    <property type="match status" value="1"/>
</dbReference>
<evidence type="ECO:0000256" key="1">
    <source>
        <dbReference type="ARBA" id="ARBA00009924"/>
    </source>
</evidence>
<protein>
    <recommendedName>
        <fullName evidence="4">ADP/GDP-polyphosphate phosphotransferase</fullName>
        <ecNumber evidence="4">2.7.4.-</ecNumber>
    </recommendedName>
    <alternativeName>
        <fullName evidence="4">Polyphosphate kinase PPK2</fullName>
    </alternativeName>
</protein>
<dbReference type="Pfam" id="PF03976">
    <property type="entry name" value="PPK2"/>
    <property type="match status" value="1"/>
</dbReference>
<keyword evidence="2 4" id="KW-0808">Transferase</keyword>
<sequence>MGKKSDAYDAELEQIQLAIVQTQAWSIEHGSRVVIVLEGRDTAGKDGAIKRLTEHMSPRQTRVIALPKPSDRETSQWYFQRYVPHLPAAGETVIFNRSWYNRAGVEPVMGYCTPEQYAQFMTDAPRFERMLADDGIILIKIWLDISRKEQAKRLKERREDPLKKFKLSSLDAEAEARFDAYSDARDRMLDETDRDYAPWTVVATDDKKTARLNIGRYILSVLSHTGIDIKKPDPDIVFSAGKAKGRLAR</sequence>
<comment type="caution">
    <text evidence="6">The sequence shown here is derived from an EMBL/GenBank/DDBJ whole genome shotgun (WGS) entry which is preliminary data.</text>
</comment>
<evidence type="ECO:0000313" key="6">
    <source>
        <dbReference type="EMBL" id="KIC57857.1"/>
    </source>
</evidence>
<comment type="function">
    <text evidence="4">Uses inorganic polyphosphate (polyP) as a donor to convert GDP to GTP or ADP to ATP.</text>
</comment>
<proteinExistence type="inferred from homology"/>
<comment type="similarity">
    <text evidence="1 4">Belongs to the polyphosphate kinase 2 (PPK2) family. Class I subfamily.</text>
</comment>
<dbReference type="Gene3D" id="3.40.50.300">
    <property type="entry name" value="P-loop containing nucleotide triphosphate hydrolases"/>
    <property type="match status" value="1"/>
</dbReference>
<keyword evidence="3 4" id="KW-0418">Kinase</keyword>
<dbReference type="SUPFAM" id="SSF52540">
    <property type="entry name" value="P-loop containing nucleoside triphosphate hydrolases"/>
    <property type="match status" value="1"/>
</dbReference>
<evidence type="ECO:0000313" key="7">
    <source>
        <dbReference type="Proteomes" id="UP000031166"/>
    </source>
</evidence>
<evidence type="ECO:0000256" key="3">
    <source>
        <dbReference type="ARBA" id="ARBA00022777"/>
    </source>
</evidence>
<dbReference type="InterPro" id="IPR022486">
    <property type="entry name" value="PPK2_PA0141"/>
</dbReference>
<gene>
    <name evidence="6" type="ORF">RM53_09605</name>
</gene>
<dbReference type="Proteomes" id="UP000031166">
    <property type="component" value="Unassembled WGS sequence"/>
</dbReference>
<dbReference type="PIRSF" id="PIRSF028756">
    <property type="entry name" value="PPK2_prd"/>
    <property type="match status" value="1"/>
</dbReference>
<dbReference type="EMBL" id="JWSY01000015">
    <property type="protein sequence ID" value="KIC57857.1"/>
    <property type="molecule type" value="Genomic_DNA"/>
</dbReference>
<dbReference type="InterPro" id="IPR022488">
    <property type="entry name" value="PPK2-related"/>
</dbReference>
<accession>A0A0B4CMZ7</accession>
<dbReference type="AlphaFoldDB" id="A0A0B4CMZ7"/>
<dbReference type="PANTHER" id="PTHR34383">
    <property type="entry name" value="POLYPHOSPHATE:AMP PHOSPHOTRANSFERASE-RELATED"/>
    <property type="match status" value="1"/>
</dbReference>